<comment type="caution">
    <text evidence="2">The sequence shown here is derived from an EMBL/GenBank/DDBJ whole genome shotgun (WGS) entry which is preliminary data.</text>
</comment>
<organism evidence="2 3">
    <name type="scientific">Tothia fuscella</name>
    <dbReference type="NCBI Taxonomy" id="1048955"/>
    <lineage>
        <taxon>Eukaryota</taxon>
        <taxon>Fungi</taxon>
        <taxon>Dikarya</taxon>
        <taxon>Ascomycota</taxon>
        <taxon>Pezizomycotina</taxon>
        <taxon>Dothideomycetes</taxon>
        <taxon>Pleosporomycetidae</taxon>
        <taxon>Venturiales</taxon>
        <taxon>Cylindrosympodiaceae</taxon>
        <taxon>Tothia</taxon>
    </lineage>
</organism>
<evidence type="ECO:0000313" key="2">
    <source>
        <dbReference type="EMBL" id="KAF2434519.1"/>
    </source>
</evidence>
<proteinExistence type="predicted"/>
<sequence length="124" mass="14356">MPRIIKQIQKDIVNWIRKKIFRRRDPPPPPPRIDTIFTDRSEQLRASSRSPEEADMDTFKEVAHPHQSYDDVDSNLVDFGPDTSWSQLADTVPMHPPFPIFQVGHISWIIGVAGTLWDTIALRR</sequence>
<dbReference type="Proteomes" id="UP000800235">
    <property type="component" value="Unassembled WGS sequence"/>
</dbReference>
<keyword evidence="3" id="KW-1185">Reference proteome</keyword>
<feature type="region of interest" description="Disordered" evidence="1">
    <location>
        <begin position="21"/>
        <end position="57"/>
    </location>
</feature>
<gene>
    <name evidence="2" type="ORF">EJ08DRAFT_693547</name>
</gene>
<protein>
    <submittedName>
        <fullName evidence="2">Uncharacterized protein</fullName>
    </submittedName>
</protein>
<name>A0A9P4P0L9_9PEZI</name>
<reference evidence="2" key="1">
    <citation type="journal article" date="2020" name="Stud. Mycol.">
        <title>101 Dothideomycetes genomes: a test case for predicting lifestyles and emergence of pathogens.</title>
        <authorList>
            <person name="Haridas S."/>
            <person name="Albert R."/>
            <person name="Binder M."/>
            <person name="Bloem J."/>
            <person name="Labutti K."/>
            <person name="Salamov A."/>
            <person name="Andreopoulos B."/>
            <person name="Baker S."/>
            <person name="Barry K."/>
            <person name="Bills G."/>
            <person name="Bluhm B."/>
            <person name="Cannon C."/>
            <person name="Castanera R."/>
            <person name="Culley D."/>
            <person name="Daum C."/>
            <person name="Ezra D."/>
            <person name="Gonzalez J."/>
            <person name="Henrissat B."/>
            <person name="Kuo A."/>
            <person name="Liang C."/>
            <person name="Lipzen A."/>
            <person name="Lutzoni F."/>
            <person name="Magnuson J."/>
            <person name="Mondo S."/>
            <person name="Nolan M."/>
            <person name="Ohm R."/>
            <person name="Pangilinan J."/>
            <person name="Park H.-J."/>
            <person name="Ramirez L."/>
            <person name="Alfaro M."/>
            <person name="Sun H."/>
            <person name="Tritt A."/>
            <person name="Yoshinaga Y."/>
            <person name="Zwiers L.-H."/>
            <person name="Turgeon B."/>
            <person name="Goodwin S."/>
            <person name="Spatafora J."/>
            <person name="Crous P."/>
            <person name="Grigoriev I."/>
        </authorList>
    </citation>
    <scope>NUCLEOTIDE SEQUENCE</scope>
    <source>
        <strain evidence="2">CBS 130266</strain>
    </source>
</reference>
<evidence type="ECO:0000313" key="3">
    <source>
        <dbReference type="Proteomes" id="UP000800235"/>
    </source>
</evidence>
<dbReference type="AlphaFoldDB" id="A0A9P4P0L9"/>
<evidence type="ECO:0000256" key="1">
    <source>
        <dbReference type="SAM" id="MobiDB-lite"/>
    </source>
</evidence>
<dbReference type="EMBL" id="MU007016">
    <property type="protein sequence ID" value="KAF2434519.1"/>
    <property type="molecule type" value="Genomic_DNA"/>
</dbReference>
<accession>A0A9P4P0L9</accession>